<accession>A0A6C0DP35</accession>
<feature type="region of interest" description="Disordered" evidence="1">
    <location>
        <begin position="129"/>
        <end position="161"/>
    </location>
</feature>
<sequence>MEWQLPIQKVEIGNMNIGNPWARKESTQKPMAPLSYFGTHFRLPYVSLLFPPLTVIEYNIHTGKLVLDMSETSLACIKLSTLQETLVGAIVYHQYGWFKTDFTTQEVRQGFQPIFQDNQLLLHCPLGTPPSRSRGEGGRGFGQKPPMYESGKGWRETTPEDLKPGKRLRVAVKFHGISFLNRSDQKDESSEMVWSGKCRIQHRIQGMLCMNS</sequence>
<reference evidence="2" key="1">
    <citation type="journal article" date="2020" name="Nature">
        <title>Giant virus diversity and host interactions through global metagenomics.</title>
        <authorList>
            <person name="Schulz F."/>
            <person name="Roux S."/>
            <person name="Paez-Espino D."/>
            <person name="Jungbluth S."/>
            <person name="Walsh D.A."/>
            <person name="Denef V.J."/>
            <person name="McMahon K.D."/>
            <person name="Konstantinidis K.T."/>
            <person name="Eloe-Fadrosh E.A."/>
            <person name="Kyrpides N.C."/>
            <person name="Woyke T."/>
        </authorList>
    </citation>
    <scope>NUCLEOTIDE SEQUENCE</scope>
    <source>
        <strain evidence="2">GVMAG-M-3300023174-46</strain>
    </source>
</reference>
<feature type="compositionally biased region" description="Basic and acidic residues" evidence="1">
    <location>
        <begin position="152"/>
        <end position="161"/>
    </location>
</feature>
<name>A0A6C0DP35_9ZZZZ</name>
<organism evidence="2">
    <name type="scientific">viral metagenome</name>
    <dbReference type="NCBI Taxonomy" id="1070528"/>
    <lineage>
        <taxon>unclassified sequences</taxon>
        <taxon>metagenomes</taxon>
        <taxon>organismal metagenomes</taxon>
    </lineage>
</organism>
<evidence type="ECO:0000313" key="2">
    <source>
        <dbReference type="EMBL" id="QHT18377.1"/>
    </source>
</evidence>
<proteinExistence type="predicted"/>
<dbReference type="EMBL" id="MN739655">
    <property type="protein sequence ID" value="QHT18377.1"/>
    <property type="molecule type" value="Genomic_DNA"/>
</dbReference>
<evidence type="ECO:0000256" key="1">
    <source>
        <dbReference type="SAM" id="MobiDB-lite"/>
    </source>
</evidence>
<dbReference type="AlphaFoldDB" id="A0A6C0DP35"/>
<protein>
    <submittedName>
        <fullName evidence="2">Uncharacterized protein</fullName>
    </submittedName>
</protein>